<evidence type="ECO:0000259" key="9">
    <source>
        <dbReference type="Pfam" id="PF10502"/>
    </source>
</evidence>
<evidence type="ECO:0000256" key="2">
    <source>
        <dbReference type="ARBA" id="ARBA00004401"/>
    </source>
</evidence>
<keyword evidence="7" id="KW-1133">Transmembrane helix</keyword>
<feature type="active site" evidence="6">
    <location>
        <position position="173"/>
    </location>
</feature>
<evidence type="ECO:0000313" key="11">
    <source>
        <dbReference type="Proteomes" id="UP000199671"/>
    </source>
</evidence>
<comment type="catalytic activity">
    <reaction evidence="1 7">
        <text>Cleavage of hydrophobic, N-terminal signal or leader sequences from secreted and periplasmic proteins.</text>
        <dbReference type="EC" id="3.4.21.89"/>
    </reaction>
</comment>
<comment type="subcellular location">
    <subcellularLocation>
        <location evidence="2">Cell membrane</location>
        <topology evidence="2">Single-pass type II membrane protein</topology>
    </subcellularLocation>
    <subcellularLocation>
        <location evidence="7">Membrane</location>
        <topology evidence="7">Single-pass type II membrane protein</topology>
    </subcellularLocation>
</comment>
<dbReference type="NCBIfam" id="TIGR02227">
    <property type="entry name" value="sigpep_I_bact"/>
    <property type="match status" value="1"/>
</dbReference>
<dbReference type="EMBL" id="FNHU01000003">
    <property type="protein sequence ID" value="SDM51184.1"/>
    <property type="molecule type" value="Genomic_DNA"/>
</dbReference>
<dbReference type="InterPro" id="IPR000223">
    <property type="entry name" value="Pept_S26A_signal_pept_1"/>
</dbReference>
<dbReference type="GO" id="GO:0005886">
    <property type="term" value="C:plasma membrane"/>
    <property type="evidence" value="ECO:0007669"/>
    <property type="project" value="UniProtKB-SubCell"/>
</dbReference>
<dbReference type="PANTHER" id="PTHR43390">
    <property type="entry name" value="SIGNAL PEPTIDASE I"/>
    <property type="match status" value="1"/>
</dbReference>
<evidence type="ECO:0000256" key="4">
    <source>
        <dbReference type="ARBA" id="ARBA00013208"/>
    </source>
</evidence>
<dbReference type="AlphaFoldDB" id="A0A1G9TUT9"/>
<evidence type="ECO:0000313" key="10">
    <source>
        <dbReference type="EMBL" id="SDM51184.1"/>
    </source>
</evidence>
<reference evidence="10 11" key="1">
    <citation type="submission" date="2016-10" db="EMBL/GenBank/DDBJ databases">
        <authorList>
            <person name="de Groot N.N."/>
        </authorList>
    </citation>
    <scope>NUCLEOTIDE SEQUENCE [LARGE SCALE GENOMIC DNA]</scope>
    <source>
        <strain evidence="10 11">KPR-7B</strain>
    </source>
</reference>
<dbReference type="InterPro" id="IPR036286">
    <property type="entry name" value="LexA/Signal_pep-like_sf"/>
</dbReference>
<evidence type="ECO:0000256" key="7">
    <source>
        <dbReference type="RuleBase" id="RU362042"/>
    </source>
</evidence>
<dbReference type="GO" id="GO:0006465">
    <property type="term" value="P:signal peptide processing"/>
    <property type="evidence" value="ECO:0007669"/>
    <property type="project" value="InterPro"/>
</dbReference>
<gene>
    <name evidence="10" type="ORF">SAMN04487766_103140</name>
</gene>
<keyword evidence="7" id="KW-0812">Transmembrane</keyword>
<feature type="region of interest" description="Disordered" evidence="8">
    <location>
        <begin position="1"/>
        <end position="70"/>
    </location>
</feature>
<accession>A0A1G9TUT9</accession>
<proteinExistence type="inferred from homology"/>
<dbReference type="GO" id="GO:0004252">
    <property type="term" value="F:serine-type endopeptidase activity"/>
    <property type="evidence" value="ECO:0007669"/>
    <property type="project" value="InterPro"/>
</dbReference>
<feature type="domain" description="Peptidase S26" evidence="9">
    <location>
        <begin position="79"/>
        <end position="261"/>
    </location>
</feature>
<dbReference type="PANTHER" id="PTHR43390:SF1">
    <property type="entry name" value="CHLOROPLAST PROCESSING PEPTIDASE"/>
    <property type="match status" value="1"/>
</dbReference>
<dbReference type="GO" id="GO:0009003">
    <property type="term" value="F:signal peptidase activity"/>
    <property type="evidence" value="ECO:0007669"/>
    <property type="project" value="UniProtKB-EC"/>
</dbReference>
<keyword evidence="7" id="KW-0472">Membrane</keyword>
<dbReference type="CDD" id="cd06530">
    <property type="entry name" value="S26_SPase_I"/>
    <property type="match status" value="1"/>
</dbReference>
<sequence>MTAPQEDAADLPEAGTPASAAFEEDGQTADSGESMDAAGTSDLPPSFKPVRRPTPLAAPERADAEAAKSTPRRRGSNLLIVLAVLVVVALIKTFVVQTFGIPSGSMEDTLREGDRVAVTMYDTYDVDRGDVVVFTDPDNWLTVTEPTGLKGFVQDTLIFLHLLPEDSGHHLIKRVIGVGGDHIVADGKGSLTINGVEVDEPYLKSGRSASDVAFDVTVPAGYLWVMGDNRANSADSRFHQDDANGGFVPLDNVVGVAKAIVLPPSRWSSLSDGGAFDAVPDVTADATVGADP</sequence>
<dbReference type="InterPro" id="IPR019758">
    <property type="entry name" value="Pept_S26A_signal_pept_1_CS"/>
</dbReference>
<dbReference type="Pfam" id="PF10502">
    <property type="entry name" value="Peptidase_S26"/>
    <property type="match status" value="1"/>
</dbReference>
<evidence type="ECO:0000256" key="8">
    <source>
        <dbReference type="SAM" id="MobiDB-lite"/>
    </source>
</evidence>
<organism evidence="10 11">
    <name type="scientific">Actinomyces ruminicola</name>
    <dbReference type="NCBI Taxonomy" id="332524"/>
    <lineage>
        <taxon>Bacteria</taxon>
        <taxon>Bacillati</taxon>
        <taxon>Actinomycetota</taxon>
        <taxon>Actinomycetes</taxon>
        <taxon>Actinomycetales</taxon>
        <taxon>Actinomycetaceae</taxon>
        <taxon>Actinomyces</taxon>
    </lineage>
</organism>
<dbReference type="PRINTS" id="PR00727">
    <property type="entry name" value="LEADERPTASE"/>
</dbReference>
<evidence type="ECO:0000256" key="6">
    <source>
        <dbReference type="PIRSR" id="PIRSR600223-1"/>
    </source>
</evidence>
<feature type="active site" evidence="6">
    <location>
        <position position="105"/>
    </location>
</feature>
<keyword evidence="7" id="KW-0645">Protease</keyword>
<dbReference type="SUPFAM" id="SSF51306">
    <property type="entry name" value="LexA/Signal peptidase"/>
    <property type="match status" value="1"/>
</dbReference>
<dbReference type="Gene3D" id="2.10.109.10">
    <property type="entry name" value="Umud Fragment, subunit A"/>
    <property type="match status" value="1"/>
</dbReference>
<keyword evidence="5 7" id="KW-0378">Hydrolase</keyword>
<dbReference type="Proteomes" id="UP000199671">
    <property type="component" value="Unassembled WGS sequence"/>
</dbReference>
<dbReference type="RefSeq" id="WP_256329038.1">
    <property type="nucleotide sequence ID" value="NZ_FNHU01000003.1"/>
</dbReference>
<evidence type="ECO:0000256" key="3">
    <source>
        <dbReference type="ARBA" id="ARBA00009370"/>
    </source>
</evidence>
<evidence type="ECO:0000256" key="5">
    <source>
        <dbReference type="ARBA" id="ARBA00022801"/>
    </source>
</evidence>
<dbReference type="InterPro" id="IPR019533">
    <property type="entry name" value="Peptidase_S26"/>
</dbReference>
<protein>
    <recommendedName>
        <fullName evidence="4 7">Signal peptidase I</fullName>
        <ecNumber evidence="4 7">3.4.21.89</ecNumber>
    </recommendedName>
</protein>
<dbReference type="PROSITE" id="PS00761">
    <property type="entry name" value="SPASE_I_3"/>
    <property type="match status" value="1"/>
</dbReference>
<dbReference type="EC" id="3.4.21.89" evidence="4 7"/>
<evidence type="ECO:0000256" key="1">
    <source>
        <dbReference type="ARBA" id="ARBA00000677"/>
    </source>
</evidence>
<name>A0A1G9TUT9_9ACTO</name>
<comment type="similarity">
    <text evidence="3 7">Belongs to the peptidase S26 family.</text>
</comment>
<feature type="transmembrane region" description="Helical" evidence="7">
    <location>
        <begin position="78"/>
        <end position="101"/>
    </location>
</feature>